<organism evidence="6 7">
    <name type="scientific">Phrynocephalus forsythii</name>
    <dbReference type="NCBI Taxonomy" id="171643"/>
    <lineage>
        <taxon>Eukaryota</taxon>
        <taxon>Metazoa</taxon>
        <taxon>Chordata</taxon>
        <taxon>Craniata</taxon>
        <taxon>Vertebrata</taxon>
        <taxon>Euteleostomi</taxon>
        <taxon>Lepidosauria</taxon>
        <taxon>Squamata</taxon>
        <taxon>Bifurcata</taxon>
        <taxon>Unidentata</taxon>
        <taxon>Episquamata</taxon>
        <taxon>Toxicofera</taxon>
        <taxon>Iguania</taxon>
        <taxon>Acrodonta</taxon>
        <taxon>Agamidae</taxon>
        <taxon>Agaminae</taxon>
        <taxon>Phrynocephalus</taxon>
    </lineage>
</organism>
<evidence type="ECO:0000256" key="2">
    <source>
        <dbReference type="ARBA" id="ARBA00022490"/>
    </source>
</evidence>
<sequence>MGSVSSLISGHSFHSKHCRASQYKLRKSSHLKKLNRYSDGLLKFGFSQETGHNKSSSKGNKNEDFFYIKVNQKAHRTDYTPLSGGEPGSRSARNSVDFATSTPPKLKPIANQLELAMDKNPARPTAFKPVLPRSNTVLLSSPEHGSRAPQQVQSQEKAKDQDLKPAPCSGGLSDSGRNSMSSLPTHSTASSYQLDPLVAPVGPISRFGGSAHNITQSAILQDSNMTSLKALSFSDGDTKILSPDKPSSVHSHAAEKKSCVRSPISTEESAIHELEQKLLEREGELQELQTSFEEKEIASCQNYEEKQRRCREEMEGLKQKCNNKLKQTAQKNQRAQHLLQLQVFQLQQEKKQLREQLANLMKEQDVLENKLRSYEKEKTNFAPTLEETQWEVCQKSGEISLLKQQLKDSQTELNSKTNEVLNLKAQLKDVRSKMELLEMKIQDLEESLHAKAMELEVCENELQRKKNESELLREKVNLLEEEIAELRTELTIMREEMKCGVASVGLEGNLNEDAQALWKEVEKLKAELQEERGNNEKMTVGFQQERQTWKEEKEKVIHYQKQLQESYLHMYKRNQNLENMLQQLAAGEDGKEPLELDLQGADVPYEDIIATEI</sequence>
<comment type="caution">
    <text evidence="6">The sequence shown here is derived from an EMBL/GenBank/DDBJ whole genome shotgun (WGS) entry which is preliminary data.</text>
</comment>
<keyword evidence="2" id="KW-0963">Cytoplasm</keyword>
<dbReference type="Gene3D" id="1.10.287.1490">
    <property type="match status" value="1"/>
</dbReference>
<evidence type="ECO:0000313" key="7">
    <source>
        <dbReference type="Proteomes" id="UP001142489"/>
    </source>
</evidence>
<proteinExistence type="predicted"/>
<evidence type="ECO:0000256" key="1">
    <source>
        <dbReference type="ARBA" id="ARBA00004496"/>
    </source>
</evidence>
<accession>A0A9Q0X988</accession>
<feature type="region of interest" description="Disordered" evidence="5">
    <location>
        <begin position="77"/>
        <end position="105"/>
    </location>
</feature>
<dbReference type="Proteomes" id="UP001142489">
    <property type="component" value="Unassembled WGS sequence"/>
</dbReference>
<dbReference type="GO" id="GO:0048814">
    <property type="term" value="P:regulation of dendrite morphogenesis"/>
    <property type="evidence" value="ECO:0007669"/>
    <property type="project" value="TreeGrafter"/>
</dbReference>
<protein>
    <recommendedName>
        <fullName evidence="8">Leucine zipper tumor suppressor 1</fullName>
    </recommendedName>
</protein>
<dbReference type="AlphaFoldDB" id="A0A9Q0X988"/>
<keyword evidence="7" id="KW-1185">Reference proteome</keyword>
<evidence type="ECO:0000313" key="6">
    <source>
        <dbReference type="EMBL" id="KAJ7305112.1"/>
    </source>
</evidence>
<dbReference type="GO" id="GO:0005737">
    <property type="term" value="C:cytoplasm"/>
    <property type="evidence" value="ECO:0007669"/>
    <property type="project" value="UniProtKB-SubCell"/>
</dbReference>
<feature type="region of interest" description="Disordered" evidence="5">
    <location>
        <begin position="243"/>
        <end position="264"/>
    </location>
</feature>
<reference evidence="6" key="1">
    <citation type="journal article" date="2023" name="DNA Res.">
        <title>Chromosome-level genome assembly of Phrynocephalus forsythii using third-generation DNA sequencing and Hi-C analysis.</title>
        <authorList>
            <person name="Qi Y."/>
            <person name="Zhao W."/>
            <person name="Zhao Y."/>
            <person name="Niu C."/>
            <person name="Cao S."/>
            <person name="Zhang Y."/>
        </authorList>
    </citation>
    <scope>NUCLEOTIDE SEQUENCE</scope>
    <source>
        <tissue evidence="6">Muscle</tissue>
    </source>
</reference>
<feature type="compositionally biased region" description="Polar residues" evidence="5">
    <location>
        <begin position="175"/>
        <end position="188"/>
    </location>
</feature>
<comment type="subcellular location">
    <subcellularLocation>
        <location evidence="1">Cytoplasm</location>
    </subcellularLocation>
</comment>
<dbReference type="OrthoDB" id="10030037at2759"/>
<gene>
    <name evidence="6" type="ORF">JRQ81_010965</name>
</gene>
<evidence type="ECO:0000256" key="4">
    <source>
        <dbReference type="SAM" id="Coils"/>
    </source>
</evidence>
<dbReference type="InterPro" id="IPR045329">
    <property type="entry name" value="LZTS"/>
</dbReference>
<dbReference type="PANTHER" id="PTHR19354:SF5">
    <property type="entry name" value="ZIPPER PUTATIVE TUMOR SUPPRESSOR 1-RELATED"/>
    <property type="match status" value="1"/>
</dbReference>
<feature type="coiled-coil region" evidence="4">
    <location>
        <begin position="271"/>
        <end position="541"/>
    </location>
</feature>
<evidence type="ECO:0000256" key="3">
    <source>
        <dbReference type="ARBA" id="ARBA00023054"/>
    </source>
</evidence>
<evidence type="ECO:0000256" key="5">
    <source>
        <dbReference type="SAM" id="MobiDB-lite"/>
    </source>
</evidence>
<dbReference type="Pfam" id="PF06818">
    <property type="entry name" value="Fez1"/>
    <property type="match status" value="1"/>
</dbReference>
<dbReference type="GO" id="GO:0048167">
    <property type="term" value="P:regulation of synaptic plasticity"/>
    <property type="evidence" value="ECO:0007669"/>
    <property type="project" value="TreeGrafter"/>
</dbReference>
<dbReference type="GO" id="GO:0043197">
    <property type="term" value="C:dendritic spine"/>
    <property type="evidence" value="ECO:0007669"/>
    <property type="project" value="TreeGrafter"/>
</dbReference>
<feature type="compositionally biased region" description="Polar residues" evidence="5">
    <location>
        <begin position="91"/>
        <end position="103"/>
    </location>
</feature>
<name>A0A9Q0X988_9SAUR</name>
<evidence type="ECO:0008006" key="8">
    <source>
        <dbReference type="Google" id="ProtNLM"/>
    </source>
</evidence>
<dbReference type="EMBL" id="JAPFRF010000022">
    <property type="protein sequence ID" value="KAJ7305112.1"/>
    <property type="molecule type" value="Genomic_DNA"/>
</dbReference>
<dbReference type="PANTHER" id="PTHR19354">
    <property type="entry name" value="ZIPPER PUTATIVE TUMOR SUPPRESSOR 2 HOMOLOG-LIKE PROTEIN-RELATED"/>
    <property type="match status" value="1"/>
</dbReference>
<feature type="region of interest" description="Disordered" evidence="5">
    <location>
        <begin position="124"/>
        <end position="188"/>
    </location>
</feature>
<keyword evidence="3 4" id="KW-0175">Coiled coil</keyword>